<evidence type="ECO:0000256" key="2">
    <source>
        <dbReference type="SAM" id="MobiDB-lite"/>
    </source>
</evidence>
<accession>A0A8H7J7R3</accession>
<feature type="coiled-coil region" evidence="1">
    <location>
        <begin position="157"/>
        <end position="191"/>
    </location>
</feature>
<feature type="compositionally biased region" description="Polar residues" evidence="2">
    <location>
        <begin position="476"/>
        <end position="486"/>
    </location>
</feature>
<feature type="compositionally biased region" description="Polar residues" evidence="2">
    <location>
        <begin position="46"/>
        <end position="55"/>
    </location>
</feature>
<feature type="compositionally biased region" description="Basic and acidic residues" evidence="2">
    <location>
        <begin position="454"/>
        <end position="471"/>
    </location>
</feature>
<feature type="region of interest" description="Disordered" evidence="2">
    <location>
        <begin position="249"/>
        <end position="330"/>
    </location>
</feature>
<feature type="compositionally biased region" description="Polar residues" evidence="2">
    <location>
        <begin position="295"/>
        <end position="304"/>
    </location>
</feature>
<dbReference type="Proteomes" id="UP000651452">
    <property type="component" value="Unassembled WGS sequence"/>
</dbReference>
<evidence type="ECO:0000256" key="1">
    <source>
        <dbReference type="SAM" id="Coils"/>
    </source>
</evidence>
<proteinExistence type="predicted"/>
<keyword evidence="1" id="KW-0175">Coiled coil</keyword>
<protein>
    <submittedName>
        <fullName evidence="3">Uncharacterized protein</fullName>
    </submittedName>
</protein>
<feature type="region of interest" description="Disordered" evidence="2">
    <location>
        <begin position="343"/>
        <end position="760"/>
    </location>
</feature>
<dbReference type="OrthoDB" id="5396360at2759"/>
<organism evidence="3 4">
    <name type="scientific">Ascochyta lentis</name>
    <dbReference type="NCBI Taxonomy" id="205686"/>
    <lineage>
        <taxon>Eukaryota</taxon>
        <taxon>Fungi</taxon>
        <taxon>Dikarya</taxon>
        <taxon>Ascomycota</taxon>
        <taxon>Pezizomycotina</taxon>
        <taxon>Dothideomycetes</taxon>
        <taxon>Pleosporomycetidae</taxon>
        <taxon>Pleosporales</taxon>
        <taxon>Pleosporineae</taxon>
        <taxon>Didymellaceae</taxon>
        <taxon>Ascochyta</taxon>
    </lineage>
</organism>
<feature type="compositionally biased region" description="Basic residues" evidence="2">
    <location>
        <begin position="19"/>
        <end position="28"/>
    </location>
</feature>
<sequence>MELDTPLSSSHPLWAQPTQHHHQHHHQRTISQPLKSNGPPPPAASRSPTNQSIATPVTAPATIHPSPSPQPAQSRPVSVIGSSVKDGRPESLVNGQHNGYSYPHEPRAVYFDAIERLQTQTAQNTSALAAQARSQTEYTEMVRQMEGSLRHEFQSQLHRQDQELRRMDESVNRLLQELQDCRRTVVALAQEVNVTRAESARRPSEITHPGYQDEALELMAQRIGEVSHRTTDLETLRDHMAIISGRVQRLESESAATHTPHSRPKPPVYQPAHPAHIAHAPPPHPNHVASFQAPPRSTSNPQPSQHEKPAVAVPPESGQRHEPVPSQNGWATVNAGVKRVFENDANSPRQGASSAPGSPKRPRLVTGESQDAQSMPQMPTGPAHVLPSQSQPIVASQHQLPSSQAYASFGTPDGPSDQSWRLESQRSAEQRPARGRGSRGGRGPGSRGGRVRRSLQELHRPVGTPEWERDSWTAVPDSQVSPTSFEDTPLHAARSTVRRGGGGSGIRGGSSLMERTNDWTPEIGPRSVFHDPPSETKKTRSKPIRNEEGILVRKDGRPDRRSQSSAANLRKVHARKEEQQREGDTGSTPNGLHPSMSTGPDTPSPTPHGHPEHDVSNSVRKRHNDILGKIFPEGIDSSRKQHDYAHQVFNEDRDHTAHPRAHSSRTTKNPPQIKEEHVERNEIAETQTPTNGHVDMDDAGGLVNGHAQNDAQAPAAKPAGSSDLASQSQTHPDQESRVQIAETQATEHSVPVLAGSVEAT</sequence>
<reference evidence="3" key="1">
    <citation type="submission" date="2018-12" db="EMBL/GenBank/DDBJ databases">
        <authorList>
            <person name="Syme R.A."/>
            <person name="Farfan-Caceres L."/>
            <person name="Lichtenzveig J."/>
        </authorList>
    </citation>
    <scope>NUCLEOTIDE SEQUENCE</scope>
    <source>
        <strain evidence="3">Al4</strain>
    </source>
</reference>
<feature type="region of interest" description="Disordered" evidence="2">
    <location>
        <begin position="1"/>
        <end position="104"/>
    </location>
</feature>
<comment type="caution">
    <text evidence="3">The sequence shown here is derived from an EMBL/GenBank/DDBJ whole genome shotgun (WGS) entry which is preliminary data.</text>
</comment>
<feature type="compositionally biased region" description="Basic and acidic residues" evidence="2">
    <location>
        <begin position="423"/>
        <end position="432"/>
    </location>
</feature>
<feature type="compositionally biased region" description="Gly residues" evidence="2">
    <location>
        <begin position="499"/>
        <end position="508"/>
    </location>
</feature>
<feature type="compositionally biased region" description="Basic and acidic residues" evidence="2">
    <location>
        <begin position="575"/>
        <end position="584"/>
    </location>
</feature>
<feature type="compositionally biased region" description="Basic and acidic residues" evidence="2">
    <location>
        <begin position="636"/>
        <end position="657"/>
    </location>
</feature>
<feature type="compositionally biased region" description="Polar residues" evidence="2">
    <location>
        <begin position="1"/>
        <end position="11"/>
    </location>
</feature>
<keyword evidence="4" id="KW-1185">Reference proteome</keyword>
<feature type="compositionally biased region" description="Polar residues" evidence="2">
    <location>
        <begin position="344"/>
        <end position="356"/>
    </location>
</feature>
<feature type="compositionally biased region" description="Basic and acidic residues" evidence="2">
    <location>
        <begin position="528"/>
        <end position="562"/>
    </location>
</feature>
<evidence type="ECO:0000313" key="4">
    <source>
        <dbReference type="Proteomes" id="UP000651452"/>
    </source>
</evidence>
<feature type="compositionally biased region" description="Polar residues" evidence="2">
    <location>
        <begin position="585"/>
        <end position="601"/>
    </location>
</feature>
<feature type="compositionally biased region" description="Polar residues" evidence="2">
    <location>
        <begin position="387"/>
        <end position="406"/>
    </location>
</feature>
<gene>
    <name evidence="3" type="ORF">EKO04_002158</name>
</gene>
<name>A0A8H7J7R3_9PLEO</name>
<reference evidence="3" key="2">
    <citation type="submission" date="2020-09" db="EMBL/GenBank/DDBJ databases">
        <title>Reference genome assembly for Australian Ascochyta lentis isolate Al4.</title>
        <authorList>
            <person name="Lee R.C."/>
            <person name="Farfan-Caceres L.M."/>
            <person name="Debler J.W."/>
            <person name="Williams A.H."/>
            <person name="Henares B.M."/>
        </authorList>
    </citation>
    <scope>NUCLEOTIDE SEQUENCE</scope>
    <source>
        <strain evidence="3">Al4</strain>
    </source>
</reference>
<feature type="compositionally biased region" description="Basic and acidic residues" evidence="2">
    <location>
        <begin position="673"/>
        <end position="683"/>
    </location>
</feature>
<evidence type="ECO:0000313" key="3">
    <source>
        <dbReference type="EMBL" id="KAF9699454.1"/>
    </source>
</evidence>
<dbReference type="EMBL" id="RZGK01000004">
    <property type="protein sequence ID" value="KAF9699454.1"/>
    <property type="molecule type" value="Genomic_DNA"/>
</dbReference>
<dbReference type="AlphaFoldDB" id="A0A8H7J7R3"/>
<feature type="compositionally biased region" description="Polar residues" evidence="2">
    <location>
        <begin position="367"/>
        <end position="377"/>
    </location>
</feature>